<organism evidence="2 3">
    <name type="scientific">Cellulomonas humilata</name>
    <dbReference type="NCBI Taxonomy" id="144055"/>
    <lineage>
        <taxon>Bacteria</taxon>
        <taxon>Bacillati</taxon>
        <taxon>Actinomycetota</taxon>
        <taxon>Actinomycetes</taxon>
        <taxon>Micrococcales</taxon>
        <taxon>Cellulomonadaceae</taxon>
        <taxon>Cellulomonas</taxon>
    </lineage>
</organism>
<evidence type="ECO:0000313" key="2">
    <source>
        <dbReference type="EMBL" id="NUU19505.1"/>
    </source>
</evidence>
<evidence type="ECO:0000313" key="3">
    <source>
        <dbReference type="Proteomes" id="UP000565724"/>
    </source>
</evidence>
<sequence>MSTASVGTTDRLTDRRRLWTPDELADYLGVTLHCIYAWSSRGGGPKVLHVGGRLRYRPEDVEAWLDRITSDPDEG</sequence>
<accession>A0A7Y6A4J6</accession>
<feature type="domain" description="Helix-turn-helix" evidence="1">
    <location>
        <begin position="20"/>
        <end position="67"/>
    </location>
</feature>
<reference evidence="2 3" key="1">
    <citation type="submission" date="2020-05" db="EMBL/GenBank/DDBJ databases">
        <title>Genome Sequencing of Type Strains.</title>
        <authorList>
            <person name="Lemaire J.F."/>
            <person name="Inderbitzin P."/>
            <person name="Gregorio O.A."/>
            <person name="Collins S.B."/>
            <person name="Wespe N."/>
            <person name="Knight-Connoni V."/>
        </authorList>
    </citation>
    <scope>NUCLEOTIDE SEQUENCE [LARGE SCALE GENOMIC DNA]</scope>
    <source>
        <strain evidence="2 3">ATCC 25174</strain>
    </source>
</reference>
<comment type="caution">
    <text evidence="2">The sequence shown here is derived from an EMBL/GenBank/DDBJ whole genome shotgun (WGS) entry which is preliminary data.</text>
</comment>
<dbReference type="Gene3D" id="1.10.10.10">
    <property type="entry name" value="Winged helix-like DNA-binding domain superfamily/Winged helix DNA-binding domain"/>
    <property type="match status" value="1"/>
</dbReference>
<keyword evidence="3" id="KW-1185">Reference proteome</keyword>
<name>A0A7Y6A4J6_9CELL</name>
<gene>
    <name evidence="2" type="ORF">HP550_19835</name>
</gene>
<dbReference type="EMBL" id="JABMCI010000070">
    <property type="protein sequence ID" value="NUU19505.1"/>
    <property type="molecule type" value="Genomic_DNA"/>
</dbReference>
<dbReference type="InterPro" id="IPR041657">
    <property type="entry name" value="HTH_17"/>
</dbReference>
<dbReference type="AlphaFoldDB" id="A0A7Y6A4J6"/>
<protein>
    <submittedName>
        <fullName evidence="2">Helix-turn-helix domain-containing protein</fullName>
    </submittedName>
</protein>
<dbReference type="SUPFAM" id="SSF46955">
    <property type="entry name" value="Putative DNA-binding domain"/>
    <property type="match status" value="1"/>
</dbReference>
<dbReference type="InterPro" id="IPR009061">
    <property type="entry name" value="DNA-bd_dom_put_sf"/>
</dbReference>
<dbReference type="RefSeq" id="WP_175349369.1">
    <property type="nucleotide sequence ID" value="NZ_JABMCI010000070.1"/>
</dbReference>
<dbReference type="Proteomes" id="UP000565724">
    <property type="component" value="Unassembled WGS sequence"/>
</dbReference>
<evidence type="ECO:0000259" key="1">
    <source>
        <dbReference type="Pfam" id="PF12728"/>
    </source>
</evidence>
<proteinExistence type="predicted"/>
<dbReference type="Pfam" id="PF12728">
    <property type="entry name" value="HTH_17"/>
    <property type="match status" value="1"/>
</dbReference>
<dbReference type="InterPro" id="IPR036388">
    <property type="entry name" value="WH-like_DNA-bd_sf"/>
</dbReference>